<dbReference type="RefSeq" id="WP_271010835.1">
    <property type="nucleotide sequence ID" value="NZ_JAQIFT010000007.1"/>
</dbReference>
<dbReference type="PANTHER" id="PTHR46066:SF2">
    <property type="entry name" value="CHITINASE DOMAIN-CONTAINING PROTEIN 1"/>
    <property type="match status" value="1"/>
</dbReference>
<sequence>MKSIRNALMSIMLISCLVIPNLMYASSQGYMTTGEFVKLLESLDTYRRLEDVSNIEAVLTRKDAANILVKLMGYEGIAKDYENSSEFKDVTQYKGNIALVKELGIMSGVSETTFNPTGKVSKEQADTIYERLMTKLSIPTKWNHAFYAISSSNQMDLIPEYDAISFGWSQVVYDDTNQNFNLESTNGNNDFKIPAGFSVPLDLVKENGGEAYLMIFFEDHNQLAQKLLNDSGKSEYLISQIVGLCNQVSKDGVTRSFDGVTIDFENFISSDLKEAYINFLDKLNLELKKNNKKLNVALQPNIYFKGYDYKGIGQIADKIILMAHDYAPTKLSVFEQELGVVMTPITPINEIYKVLNEITHPVTGTENRDKIVLQISYGSVQWQVKDNKIINAKPYTPSYDKIYGRLNMEGMKGIYNEQYQNAYATYEQEGIKNVIWYENNKSVKAKIDLAKLFGVNNVSYWRLGTIPQYE</sequence>
<protein>
    <submittedName>
        <fullName evidence="3">Glycosyl hydrolase family 18 protein</fullName>
    </submittedName>
</protein>
<dbReference type="Proteomes" id="UP001169242">
    <property type="component" value="Unassembled WGS sequence"/>
</dbReference>
<dbReference type="PROSITE" id="PS51910">
    <property type="entry name" value="GH18_2"/>
    <property type="match status" value="1"/>
</dbReference>
<dbReference type="AlphaFoldDB" id="A0AA42DJJ3"/>
<comment type="caution">
    <text evidence="3">The sequence shown here is derived from an EMBL/GenBank/DDBJ whole genome shotgun (WGS) entry which is preliminary data.</text>
</comment>
<dbReference type="InterPro" id="IPR017853">
    <property type="entry name" value="GH"/>
</dbReference>
<name>A0AA42DJJ3_9FIRM</name>
<dbReference type="SUPFAM" id="SSF51445">
    <property type="entry name" value="(Trans)glycosidases"/>
    <property type="match status" value="1"/>
</dbReference>
<dbReference type="EMBL" id="JAQIFT010000007">
    <property type="protein sequence ID" value="MDA3730104.1"/>
    <property type="molecule type" value="Genomic_DNA"/>
</dbReference>
<accession>A0AA42DJJ3</accession>
<dbReference type="Gene3D" id="3.10.50.10">
    <property type="match status" value="1"/>
</dbReference>
<evidence type="ECO:0000256" key="1">
    <source>
        <dbReference type="ARBA" id="ARBA00022737"/>
    </source>
</evidence>
<dbReference type="Pfam" id="PF00704">
    <property type="entry name" value="Glyco_hydro_18"/>
    <property type="match status" value="1"/>
</dbReference>
<keyword evidence="4" id="KW-1185">Reference proteome</keyword>
<dbReference type="GO" id="GO:0005975">
    <property type="term" value="P:carbohydrate metabolic process"/>
    <property type="evidence" value="ECO:0007669"/>
    <property type="project" value="InterPro"/>
</dbReference>
<proteinExistence type="predicted"/>
<evidence type="ECO:0000313" key="4">
    <source>
        <dbReference type="Proteomes" id="UP001169242"/>
    </source>
</evidence>
<reference evidence="3" key="1">
    <citation type="journal article" date="2023" name="Int. J. Syst. Evol. Microbiol.">
        <title>&lt;i&gt;Holtiella tumoricola&lt;/i&gt; gen. nov. sp. nov., isolated from a human clinical sample.</title>
        <authorList>
            <person name="Allen-Vercoe E."/>
            <person name="Daigneault M.C."/>
            <person name="Vancuren S.J."/>
            <person name="Cochrane K."/>
            <person name="O'Neal L.L."/>
            <person name="Sankaranarayanan K."/>
            <person name="Lawson P.A."/>
        </authorList>
    </citation>
    <scope>NUCLEOTIDE SEQUENCE</scope>
    <source>
        <strain evidence="3">CC70A</strain>
    </source>
</reference>
<dbReference type="InterPro" id="IPR001223">
    <property type="entry name" value="Glyco_hydro18_cat"/>
</dbReference>
<organism evidence="3 4">
    <name type="scientific">Holtiella tumoricola</name>
    <dbReference type="NCBI Taxonomy" id="3018743"/>
    <lineage>
        <taxon>Bacteria</taxon>
        <taxon>Bacillati</taxon>
        <taxon>Bacillota</taxon>
        <taxon>Clostridia</taxon>
        <taxon>Lachnospirales</taxon>
        <taxon>Cellulosilyticaceae</taxon>
        <taxon>Holtiella</taxon>
    </lineage>
</organism>
<dbReference type="Gene3D" id="3.20.20.80">
    <property type="entry name" value="Glycosidases"/>
    <property type="match status" value="1"/>
</dbReference>
<dbReference type="InterPro" id="IPR029070">
    <property type="entry name" value="Chitinase_insertion_sf"/>
</dbReference>
<dbReference type="PROSITE" id="PS51257">
    <property type="entry name" value="PROKAR_LIPOPROTEIN"/>
    <property type="match status" value="1"/>
</dbReference>
<evidence type="ECO:0000259" key="2">
    <source>
        <dbReference type="PROSITE" id="PS51910"/>
    </source>
</evidence>
<feature type="domain" description="GH18" evidence="2">
    <location>
        <begin position="133"/>
        <end position="470"/>
    </location>
</feature>
<evidence type="ECO:0000313" key="3">
    <source>
        <dbReference type="EMBL" id="MDA3730104.1"/>
    </source>
</evidence>
<gene>
    <name evidence="3" type="ORF">PBV87_01065</name>
</gene>
<dbReference type="GO" id="GO:0016787">
    <property type="term" value="F:hydrolase activity"/>
    <property type="evidence" value="ECO:0007669"/>
    <property type="project" value="UniProtKB-KW"/>
</dbReference>
<dbReference type="Pfam" id="PF00395">
    <property type="entry name" value="SLH"/>
    <property type="match status" value="1"/>
</dbReference>
<keyword evidence="1" id="KW-0677">Repeat</keyword>
<dbReference type="InterPro" id="IPR001119">
    <property type="entry name" value="SLH_dom"/>
</dbReference>
<dbReference type="PANTHER" id="PTHR46066">
    <property type="entry name" value="CHITINASE DOMAIN-CONTAINING PROTEIN 1 FAMILY MEMBER"/>
    <property type="match status" value="1"/>
</dbReference>
<keyword evidence="3" id="KW-0378">Hydrolase</keyword>